<reference evidence="2 3" key="1">
    <citation type="submission" date="2020-03" db="EMBL/GenBank/DDBJ databases">
        <title>Draft Genome Sequence of Cudoniella acicularis.</title>
        <authorList>
            <person name="Buettner E."/>
            <person name="Kellner H."/>
        </authorList>
    </citation>
    <scope>NUCLEOTIDE SEQUENCE [LARGE SCALE GENOMIC DNA]</scope>
    <source>
        <strain evidence="2 3">DSM 108380</strain>
    </source>
</reference>
<feature type="domain" description="Xylose isomerase-like TIM barrel" evidence="1">
    <location>
        <begin position="24"/>
        <end position="330"/>
    </location>
</feature>
<proteinExistence type="predicted"/>
<sequence length="364" mass="41058">MFFRPAIASLSLGRAWVHDLPEKFAAASSSGLPGIEIFFEDLVYLAATLPGGHTPENHLLAARKIRSLCDSRGLQIMALGPFSDCEGVLCPDARAAKLQDLRLWFEIARILGTDIIQIPSTFRQEGFTGDLEKIVSDLREIADIGQAQNPPFRFAYENLCFATYNDTWEKAWAVVKGVDRENFGLCLDTFNIAGRGWADPASTSGKLPNADVVFRESLNNMVREIDPKKIFYVQVVDAERLAAPLDNQHPFYVEGQKPRMSWSRNARLFMCEEERGGYLPVIDVLKVICDEEHGLGYKGWISMEFFNRSLVEQGSHVPREHSKRAAESWRKLVKVMDWEDQVEPIGMSRKRLSTTASEEISARL</sequence>
<dbReference type="Pfam" id="PF01261">
    <property type="entry name" value="AP_endonuc_2"/>
    <property type="match status" value="1"/>
</dbReference>
<dbReference type="OrthoDB" id="5360893at2759"/>
<dbReference type="EMBL" id="JAAMPI010000089">
    <property type="protein sequence ID" value="KAF4635980.1"/>
    <property type="molecule type" value="Genomic_DNA"/>
</dbReference>
<dbReference type="InterPro" id="IPR036237">
    <property type="entry name" value="Xyl_isomerase-like_sf"/>
</dbReference>
<dbReference type="Proteomes" id="UP000566819">
    <property type="component" value="Unassembled WGS sequence"/>
</dbReference>
<dbReference type="PANTHER" id="PTHR12110:SF57">
    <property type="entry name" value="DIOXYGENASE, PUTATIVE-RELATED"/>
    <property type="match status" value="1"/>
</dbReference>
<accession>A0A8H4RVS9</accession>
<evidence type="ECO:0000313" key="2">
    <source>
        <dbReference type="EMBL" id="KAF4635980.1"/>
    </source>
</evidence>
<evidence type="ECO:0000259" key="1">
    <source>
        <dbReference type="Pfam" id="PF01261"/>
    </source>
</evidence>
<protein>
    <recommendedName>
        <fullName evidence="1">Xylose isomerase-like TIM barrel domain-containing protein</fullName>
    </recommendedName>
</protein>
<dbReference type="AlphaFoldDB" id="A0A8H4RVS9"/>
<keyword evidence="3" id="KW-1185">Reference proteome</keyword>
<comment type="caution">
    <text evidence="2">The sequence shown here is derived from an EMBL/GenBank/DDBJ whole genome shotgun (WGS) entry which is preliminary data.</text>
</comment>
<organism evidence="2 3">
    <name type="scientific">Cudoniella acicularis</name>
    <dbReference type="NCBI Taxonomy" id="354080"/>
    <lineage>
        <taxon>Eukaryota</taxon>
        <taxon>Fungi</taxon>
        <taxon>Dikarya</taxon>
        <taxon>Ascomycota</taxon>
        <taxon>Pezizomycotina</taxon>
        <taxon>Leotiomycetes</taxon>
        <taxon>Helotiales</taxon>
        <taxon>Tricladiaceae</taxon>
        <taxon>Cudoniella</taxon>
    </lineage>
</organism>
<gene>
    <name evidence="2" type="ORF">G7Y89_g2108</name>
</gene>
<name>A0A8H4RVS9_9HELO</name>
<dbReference type="InterPro" id="IPR050312">
    <property type="entry name" value="IolE/XylAMocC-like"/>
</dbReference>
<dbReference type="Gene3D" id="3.20.20.150">
    <property type="entry name" value="Divalent-metal-dependent TIM barrel enzymes"/>
    <property type="match status" value="1"/>
</dbReference>
<dbReference type="InterPro" id="IPR013022">
    <property type="entry name" value="Xyl_isomerase-like_TIM-brl"/>
</dbReference>
<evidence type="ECO:0000313" key="3">
    <source>
        <dbReference type="Proteomes" id="UP000566819"/>
    </source>
</evidence>
<dbReference type="SUPFAM" id="SSF51658">
    <property type="entry name" value="Xylose isomerase-like"/>
    <property type="match status" value="1"/>
</dbReference>
<dbReference type="PANTHER" id="PTHR12110">
    <property type="entry name" value="HYDROXYPYRUVATE ISOMERASE"/>
    <property type="match status" value="1"/>
</dbReference>